<evidence type="ECO:0000256" key="6">
    <source>
        <dbReference type="ARBA" id="ARBA00022840"/>
    </source>
</evidence>
<dbReference type="PRINTS" id="PR01183">
    <property type="entry name" value="RIBORDTASEM1"/>
</dbReference>
<dbReference type="PANTHER" id="PTHR43371:SF1">
    <property type="entry name" value="RIBONUCLEOSIDE-DIPHOSPHATE REDUCTASE"/>
    <property type="match status" value="1"/>
</dbReference>
<evidence type="ECO:0000256" key="3">
    <source>
        <dbReference type="ARBA" id="ARBA00022628"/>
    </source>
</evidence>
<evidence type="ECO:0000256" key="9">
    <source>
        <dbReference type="ARBA" id="ARBA00023157"/>
    </source>
</evidence>
<dbReference type="SUPFAM" id="SSF48168">
    <property type="entry name" value="R1 subunit of ribonucleotide reductase, N-terminal domain"/>
    <property type="match status" value="1"/>
</dbReference>
<organism evidence="15">
    <name type="scientific">candidate division TA06 bacterium ADurb.Bin131</name>
    <dbReference type="NCBI Taxonomy" id="1852827"/>
    <lineage>
        <taxon>Bacteria</taxon>
        <taxon>Bacteria division TA06</taxon>
    </lineage>
</organism>
<dbReference type="EC" id="1.17.4.1" evidence="13"/>
<dbReference type="Pfam" id="PF00317">
    <property type="entry name" value="Ribonuc_red_lgN"/>
    <property type="match status" value="1"/>
</dbReference>
<sequence length="692" mass="77928">MEIKFVKKRDGKLQEFSDKKITTAIYKALKATKKGGFPLAKKLSIEVIDVLKKEKYICPSVEHIQDIVEKILMKNNLPEVARSYIVYREKRKQIRESKEIFGVQDRLKLSLNASGILKKRYLLRDESGKIVENPEQMFNRVAKTIAEAEKNWSNSVSEYQEKFYELMQSLQFLPNSPTLMNAGTKLGQLSACFVLPVPDSIEGIFETLKNMALIHQSGGGTGFSFSSIRPEGDIVRSTMGRASGPISFLEIYDSATDVVKQGGRRRGANMGVLRVDHPDIIEFVTSKRKNILTNFNISVAITDRFMKKAIAREKFDLINPRTGKPVKSIPADELFDIICQCAWETGDPGLIFIDEINRKNPTPEIGSIESTNPCGEQPLLNYESCNLGSINLTKIIEKNTINWEKLKEIVQLSVRFLDDVIEVNKYPFEQIRNITLGNRKIGLGVMGWADMLAELEIEYGSKESIKLAGEIMGFINKTAFEYSVKLGRERGSFPNFSKSIYTNKIDCLRNCTRTTIAPTGTISIIANCSSGIEPFFAIAYIRRISGGSMFEVNPIWEKKADSLNLLKPKIMAEIIKKGSVNNVKGIPEKMKKIFRTALEIKPELHLLMQATFQKYTDNAVSKTINLAEDASIKQVKNIFTSAYKLRCKGTTVFRYGSKPSQVLYLGEDFAEDIDYLSLGEEFAGCSRTTCDF</sequence>
<keyword evidence="10 13" id="KW-0170">Cobalt</keyword>
<dbReference type="EMBL" id="MWDQ01000025">
    <property type="protein sequence ID" value="OQB75013.1"/>
    <property type="molecule type" value="Genomic_DNA"/>
</dbReference>
<dbReference type="InterPro" id="IPR008926">
    <property type="entry name" value="RNR_R1-su_N"/>
</dbReference>
<evidence type="ECO:0000259" key="14">
    <source>
        <dbReference type="PROSITE" id="PS51161"/>
    </source>
</evidence>
<dbReference type="NCBIfam" id="TIGR02504">
    <property type="entry name" value="NrdJ_Z"/>
    <property type="match status" value="1"/>
</dbReference>
<keyword evidence="8" id="KW-0215">Deoxyribonucleotide synthesis</keyword>
<gene>
    <name evidence="15" type="primary">nrdZ</name>
    <name evidence="15" type="ORF">BWX89_00245</name>
</gene>
<dbReference type="SUPFAM" id="SSF51998">
    <property type="entry name" value="PFL-like glycyl radical enzymes"/>
    <property type="match status" value="1"/>
</dbReference>
<keyword evidence="7 13" id="KW-0560">Oxidoreductase</keyword>
<comment type="similarity">
    <text evidence="2 13">Belongs to the ribonucleoside diphosphate reductase class-2 family.</text>
</comment>
<evidence type="ECO:0000256" key="11">
    <source>
        <dbReference type="ARBA" id="ARBA00047754"/>
    </source>
</evidence>
<dbReference type="Proteomes" id="UP000485562">
    <property type="component" value="Unassembled WGS sequence"/>
</dbReference>
<evidence type="ECO:0000256" key="4">
    <source>
        <dbReference type="ARBA" id="ARBA00022634"/>
    </source>
</evidence>
<dbReference type="GO" id="GO:0005524">
    <property type="term" value="F:ATP binding"/>
    <property type="evidence" value="ECO:0007669"/>
    <property type="project" value="UniProtKB-UniRule"/>
</dbReference>
<reference evidence="15" key="1">
    <citation type="submission" date="2017-02" db="EMBL/GenBank/DDBJ databases">
        <title>Delving into the versatile metabolic prowess of the omnipresent phylum Bacteroidetes.</title>
        <authorList>
            <person name="Nobu M.K."/>
            <person name="Mei R."/>
            <person name="Narihiro T."/>
            <person name="Kuroda K."/>
            <person name="Liu W.-T."/>
        </authorList>
    </citation>
    <scope>NUCLEOTIDE SEQUENCE</scope>
    <source>
        <strain evidence="15">ADurb.Bin131</strain>
    </source>
</reference>
<dbReference type="InterPro" id="IPR000788">
    <property type="entry name" value="RNR_lg_C"/>
</dbReference>
<dbReference type="AlphaFoldDB" id="A0A1V6CDS4"/>
<evidence type="ECO:0000256" key="10">
    <source>
        <dbReference type="ARBA" id="ARBA00023285"/>
    </source>
</evidence>
<dbReference type="UniPathway" id="UPA00326"/>
<comment type="function">
    <text evidence="13">Catalyzes the reduction of ribonucleotides to deoxyribonucleotides. May function to provide a pool of deoxyribonucleotide precursors for DNA repair during oxygen limitation and/or for immediate growth after restoration of oxygen.</text>
</comment>
<keyword evidence="9" id="KW-1015">Disulfide bond</keyword>
<dbReference type="InterPro" id="IPR013344">
    <property type="entry name" value="RNR_NrdJ/NrdZ"/>
</dbReference>
<dbReference type="GO" id="GO:0031419">
    <property type="term" value="F:cobalamin binding"/>
    <property type="evidence" value="ECO:0007669"/>
    <property type="project" value="UniProtKB-KW"/>
</dbReference>
<comment type="caution">
    <text evidence="15">The sequence shown here is derived from an EMBL/GenBank/DDBJ whole genome shotgun (WGS) entry which is preliminary data.</text>
</comment>
<dbReference type="GO" id="GO:0004748">
    <property type="term" value="F:ribonucleoside-diphosphate reductase activity, thioredoxin disulfide as acceptor"/>
    <property type="evidence" value="ECO:0007669"/>
    <property type="project" value="UniProtKB-EC"/>
</dbReference>
<dbReference type="GO" id="GO:0071897">
    <property type="term" value="P:DNA biosynthetic process"/>
    <property type="evidence" value="ECO:0007669"/>
    <property type="project" value="UniProtKB-KW"/>
</dbReference>
<evidence type="ECO:0000256" key="12">
    <source>
        <dbReference type="PROSITE-ProRule" id="PRU00492"/>
    </source>
</evidence>
<evidence type="ECO:0000256" key="13">
    <source>
        <dbReference type="RuleBase" id="RU364064"/>
    </source>
</evidence>
<feature type="domain" description="ATP-cone" evidence="14">
    <location>
        <begin position="4"/>
        <end position="95"/>
    </location>
</feature>
<evidence type="ECO:0000256" key="2">
    <source>
        <dbReference type="ARBA" id="ARBA00007405"/>
    </source>
</evidence>
<evidence type="ECO:0000256" key="7">
    <source>
        <dbReference type="ARBA" id="ARBA00023002"/>
    </source>
</evidence>
<dbReference type="Gene3D" id="3.20.70.20">
    <property type="match status" value="1"/>
</dbReference>
<proteinExistence type="inferred from homology"/>
<evidence type="ECO:0000256" key="1">
    <source>
        <dbReference type="ARBA" id="ARBA00001922"/>
    </source>
</evidence>
<accession>A0A1V6CDS4</accession>
<dbReference type="InterPro" id="IPR050862">
    <property type="entry name" value="RdRp_reductase_class-2"/>
</dbReference>
<comment type="cofactor">
    <cofactor evidence="1 13">
        <name>adenosylcob(III)alamin</name>
        <dbReference type="ChEBI" id="CHEBI:18408"/>
    </cofactor>
</comment>
<evidence type="ECO:0000313" key="15">
    <source>
        <dbReference type="EMBL" id="OQB75013.1"/>
    </source>
</evidence>
<keyword evidence="5 12" id="KW-0547">Nucleotide-binding</keyword>
<dbReference type="PANTHER" id="PTHR43371">
    <property type="entry name" value="VITAMIN B12-DEPENDENT RIBONUCLEOTIDE REDUCTASE"/>
    <property type="match status" value="1"/>
</dbReference>
<keyword evidence="6 12" id="KW-0067">ATP-binding</keyword>
<dbReference type="Pfam" id="PF02867">
    <property type="entry name" value="Ribonuc_red_lgC"/>
    <property type="match status" value="1"/>
</dbReference>
<dbReference type="GO" id="GO:0009263">
    <property type="term" value="P:deoxyribonucleotide biosynthetic process"/>
    <property type="evidence" value="ECO:0007669"/>
    <property type="project" value="UniProtKB-KW"/>
</dbReference>
<dbReference type="InterPro" id="IPR005144">
    <property type="entry name" value="ATP-cone_dom"/>
</dbReference>
<keyword evidence="4 13" id="KW-0237">DNA synthesis</keyword>
<dbReference type="InterPro" id="IPR013509">
    <property type="entry name" value="RNR_lsu_N"/>
</dbReference>
<comment type="catalytic activity">
    <reaction evidence="11 13">
        <text>a 2'-deoxyribonucleoside 5'-diphosphate + [thioredoxin]-disulfide + H2O = a ribonucleoside 5'-diphosphate + [thioredoxin]-dithiol</text>
        <dbReference type="Rhea" id="RHEA:23252"/>
        <dbReference type="Rhea" id="RHEA-COMP:10698"/>
        <dbReference type="Rhea" id="RHEA-COMP:10700"/>
        <dbReference type="ChEBI" id="CHEBI:15377"/>
        <dbReference type="ChEBI" id="CHEBI:29950"/>
        <dbReference type="ChEBI" id="CHEBI:50058"/>
        <dbReference type="ChEBI" id="CHEBI:57930"/>
        <dbReference type="ChEBI" id="CHEBI:73316"/>
        <dbReference type="EC" id="1.17.4.1"/>
    </reaction>
</comment>
<evidence type="ECO:0000256" key="8">
    <source>
        <dbReference type="ARBA" id="ARBA00023116"/>
    </source>
</evidence>
<dbReference type="Pfam" id="PF03477">
    <property type="entry name" value="ATP-cone"/>
    <property type="match status" value="1"/>
</dbReference>
<name>A0A1V6CDS4_UNCT6</name>
<dbReference type="CDD" id="cd02888">
    <property type="entry name" value="RNR_II_dimer"/>
    <property type="match status" value="1"/>
</dbReference>
<protein>
    <recommendedName>
        <fullName evidence="13">Vitamin B12-dependent ribonucleotide reductase</fullName>
        <ecNumber evidence="13">1.17.4.1</ecNumber>
    </recommendedName>
</protein>
<evidence type="ECO:0000256" key="5">
    <source>
        <dbReference type="ARBA" id="ARBA00022741"/>
    </source>
</evidence>
<keyword evidence="3 13" id="KW-0846">Cobalamin</keyword>
<dbReference type="PROSITE" id="PS51161">
    <property type="entry name" value="ATP_CONE"/>
    <property type="match status" value="1"/>
</dbReference>